<dbReference type="EMBL" id="PVTI01000001">
    <property type="protein sequence ID" value="PRY63623.1"/>
    <property type="molecule type" value="Genomic_DNA"/>
</dbReference>
<reference evidence="1 2" key="1">
    <citation type="submission" date="2018-03" db="EMBL/GenBank/DDBJ databases">
        <title>Genomic Encyclopedia of Archaeal and Bacterial Type Strains, Phase II (KMG-II): from individual species to whole genera.</title>
        <authorList>
            <person name="Goeker M."/>
        </authorList>
    </citation>
    <scope>NUCLEOTIDE SEQUENCE [LARGE SCALE GENOMIC DNA]</scope>
    <source>
        <strain evidence="1 2">ATCC BAA-1496</strain>
    </source>
</reference>
<comment type="caution">
    <text evidence="1">The sequence shown here is derived from an EMBL/GenBank/DDBJ whole genome shotgun (WGS) entry which is preliminary data.</text>
</comment>
<keyword evidence="2" id="KW-1185">Reference proteome</keyword>
<gene>
    <name evidence="1" type="ORF">BCF74_10121</name>
</gene>
<dbReference type="OrthoDB" id="626362at2"/>
<protein>
    <recommendedName>
        <fullName evidence="3">Excreted virulence factor EspC (Type VII ESX diderm)</fullName>
    </recommendedName>
</protein>
<evidence type="ECO:0008006" key="3">
    <source>
        <dbReference type="Google" id="ProtNLM"/>
    </source>
</evidence>
<name>A0A2T0V0A9_9MICO</name>
<evidence type="ECO:0000313" key="2">
    <source>
        <dbReference type="Proteomes" id="UP000237822"/>
    </source>
</evidence>
<evidence type="ECO:0000313" key="1">
    <source>
        <dbReference type="EMBL" id="PRY63623.1"/>
    </source>
</evidence>
<dbReference type="Proteomes" id="UP000237822">
    <property type="component" value="Unassembled WGS sequence"/>
</dbReference>
<accession>A0A2T0V0A9</accession>
<dbReference type="AlphaFoldDB" id="A0A2T0V0A9"/>
<sequence length="106" mass="11561">MSYEAERQALLDAAETWADAENDMTKAKNNAVSIDVTTTDSSVVADLAGFNSTYSDIRTRVADLLGEAASSMKLIDDTLKGIEEQYRRDDEDALARIGGQWSPTNP</sequence>
<proteinExistence type="predicted"/>
<organism evidence="1 2">
    <name type="scientific">Knoellia remsis</name>
    <dbReference type="NCBI Taxonomy" id="407159"/>
    <lineage>
        <taxon>Bacteria</taxon>
        <taxon>Bacillati</taxon>
        <taxon>Actinomycetota</taxon>
        <taxon>Actinomycetes</taxon>
        <taxon>Micrococcales</taxon>
        <taxon>Intrasporangiaceae</taxon>
        <taxon>Knoellia</taxon>
    </lineage>
</organism>
<dbReference type="RefSeq" id="WP_106295933.1">
    <property type="nucleotide sequence ID" value="NZ_PVTI01000001.1"/>
</dbReference>